<organism evidence="3 4">
    <name type="scientific">Candidatus Onthomorpha intestinigallinarum</name>
    <dbReference type="NCBI Taxonomy" id="2840880"/>
    <lineage>
        <taxon>Bacteria</taxon>
        <taxon>Pseudomonadati</taxon>
        <taxon>Bacteroidota</taxon>
        <taxon>Bacteroidia</taxon>
        <taxon>Bacteroidales</taxon>
        <taxon>Candidatus Onthomorpha</taxon>
    </lineage>
</organism>
<proteinExistence type="inferred from homology"/>
<dbReference type="Proteomes" id="UP000824267">
    <property type="component" value="Unassembled WGS sequence"/>
</dbReference>
<protein>
    <recommendedName>
        <fullName evidence="1">UPF0597 protein IAC47_05930</fullName>
    </recommendedName>
</protein>
<gene>
    <name evidence="3" type="ORF">IAC47_05930</name>
</gene>
<dbReference type="AlphaFoldDB" id="A0A9D1UH89"/>
<accession>A0A9D1UH89</accession>
<dbReference type="HAMAP" id="MF_01845">
    <property type="entry name" value="UPF0597"/>
    <property type="match status" value="1"/>
</dbReference>
<reference evidence="3" key="1">
    <citation type="journal article" date="2021" name="PeerJ">
        <title>Extensive microbial diversity within the chicken gut microbiome revealed by metagenomics and culture.</title>
        <authorList>
            <person name="Gilroy R."/>
            <person name="Ravi A."/>
            <person name="Getino M."/>
            <person name="Pursley I."/>
            <person name="Horton D.L."/>
            <person name="Alikhan N.F."/>
            <person name="Baker D."/>
            <person name="Gharbi K."/>
            <person name="Hall N."/>
            <person name="Watson M."/>
            <person name="Adriaenssens E.M."/>
            <person name="Foster-Nyarko E."/>
            <person name="Jarju S."/>
            <person name="Secka A."/>
            <person name="Antonio M."/>
            <person name="Oren A."/>
            <person name="Chaudhuri R.R."/>
            <person name="La Ragione R."/>
            <person name="Hildebrand F."/>
            <person name="Pallen M.J."/>
        </authorList>
    </citation>
    <scope>NUCLEOTIDE SEQUENCE</scope>
    <source>
        <strain evidence="3">Gambia16-930</strain>
    </source>
</reference>
<evidence type="ECO:0000256" key="1">
    <source>
        <dbReference type="HAMAP-Rule" id="MF_01845"/>
    </source>
</evidence>
<comment type="similarity">
    <text evidence="1">Belongs to the UPF0597 family.</text>
</comment>
<dbReference type="Pfam" id="PF03313">
    <property type="entry name" value="SDH_alpha"/>
    <property type="match status" value="1"/>
</dbReference>
<dbReference type="PIRSF" id="PIRSF006054">
    <property type="entry name" value="UCP006054"/>
    <property type="match status" value="1"/>
</dbReference>
<dbReference type="InterPro" id="IPR021144">
    <property type="entry name" value="UPF0597"/>
</dbReference>
<keyword evidence="3" id="KW-0456">Lyase</keyword>
<dbReference type="InterPro" id="IPR005130">
    <property type="entry name" value="Ser_deHydtase-like_asu"/>
</dbReference>
<comment type="caution">
    <text evidence="3">The sequence shown here is derived from an EMBL/GenBank/DDBJ whole genome shotgun (WGS) entry which is preliminary data.</text>
</comment>
<feature type="domain" description="Serine dehydratase-like alpha subunit" evidence="2">
    <location>
        <begin position="170"/>
        <end position="418"/>
    </location>
</feature>
<name>A0A9D1UH89_9BACT</name>
<dbReference type="PANTHER" id="PTHR30501:SF2">
    <property type="entry name" value="UPF0597 PROTEIN YHAM"/>
    <property type="match status" value="1"/>
</dbReference>
<evidence type="ECO:0000313" key="4">
    <source>
        <dbReference type="Proteomes" id="UP000824267"/>
    </source>
</evidence>
<dbReference type="GO" id="GO:0019450">
    <property type="term" value="P:L-cysteine catabolic process to pyruvate"/>
    <property type="evidence" value="ECO:0007669"/>
    <property type="project" value="TreeGrafter"/>
</dbReference>
<dbReference type="PANTHER" id="PTHR30501">
    <property type="entry name" value="UPF0597 PROTEIN YHAM"/>
    <property type="match status" value="1"/>
</dbReference>
<sequence length="426" mass="46661">MTRQEEIRTLMQENIVLAVGCTEPVAVALAAAKAKEVLGKEVNRVEMFLSKNIIKNAMGVGIPGTGMIGLPIAIALGICSGKSEKGLQVLENAREYVDIAKEWLATHEITIRHKDTDEKLYIECCCHSGNEFSKAIIAQNHQNFVLVQKNDDILLHKDWQNQTKDGNSQSRDKDVASTLSAREIYDYADKTDVSFLEWIYQTAVVNEAMAKEGLTKEYGLGIGRRLHMDKDKNMREDIISYACAAADARMDGATLPVYSNSGSGNQGLVCVLPVFEYAKRKNASKEETIRALTLSNLMSIYIKNKIGRLSALCGVVNASMGAVSGMIYIEKGSLLQVCYAIRNMINTITGMACDGAKPSCALKISAGLNSAFDSMLLAMNNTVVNNTDGIAEDCIDKSIENLGRIGRMGMNDMDDLILDIMVHKKH</sequence>
<reference evidence="3" key="2">
    <citation type="submission" date="2021-04" db="EMBL/GenBank/DDBJ databases">
        <authorList>
            <person name="Gilroy R."/>
        </authorList>
    </citation>
    <scope>NUCLEOTIDE SEQUENCE</scope>
    <source>
        <strain evidence="3">Gambia16-930</strain>
    </source>
</reference>
<evidence type="ECO:0000313" key="3">
    <source>
        <dbReference type="EMBL" id="HIW87794.1"/>
    </source>
</evidence>
<dbReference type="GO" id="GO:0080146">
    <property type="term" value="F:L-cysteine desulfhydrase activity"/>
    <property type="evidence" value="ECO:0007669"/>
    <property type="project" value="TreeGrafter"/>
</dbReference>
<evidence type="ECO:0000259" key="2">
    <source>
        <dbReference type="Pfam" id="PF03313"/>
    </source>
</evidence>
<dbReference type="EMBL" id="DXGG01000187">
    <property type="protein sequence ID" value="HIW87794.1"/>
    <property type="molecule type" value="Genomic_DNA"/>
</dbReference>